<dbReference type="PANTHER" id="PTHR35024:SF4">
    <property type="entry name" value="POLYMER-FORMING CYTOSKELETAL PROTEIN"/>
    <property type="match status" value="1"/>
</dbReference>
<dbReference type="EMBL" id="OMOD01000013">
    <property type="protein sequence ID" value="SPF32799.1"/>
    <property type="molecule type" value="Genomic_DNA"/>
</dbReference>
<evidence type="ECO:0000313" key="2">
    <source>
        <dbReference type="EMBL" id="SPF32799.1"/>
    </source>
</evidence>
<dbReference type="PANTHER" id="PTHR35024">
    <property type="entry name" value="HYPOTHETICAL CYTOSOLIC PROTEIN"/>
    <property type="match status" value="1"/>
</dbReference>
<evidence type="ECO:0008006" key="4">
    <source>
        <dbReference type="Google" id="ProtNLM"/>
    </source>
</evidence>
<dbReference type="Proteomes" id="UP000238701">
    <property type="component" value="Unassembled WGS sequence"/>
</dbReference>
<accession>A0A2U3JZM1</accession>
<proteinExistence type="inferred from homology"/>
<dbReference type="InterPro" id="IPR007607">
    <property type="entry name" value="BacA/B"/>
</dbReference>
<name>A0A2U3JZM1_9BACT</name>
<reference evidence="3" key="1">
    <citation type="submission" date="2018-02" db="EMBL/GenBank/DDBJ databases">
        <authorList>
            <person name="Hausmann B."/>
        </authorList>
    </citation>
    <scope>NUCLEOTIDE SEQUENCE [LARGE SCALE GENOMIC DNA]</scope>
    <source>
        <strain evidence="3">Peat soil MAG SbA1</strain>
    </source>
</reference>
<evidence type="ECO:0000256" key="1">
    <source>
        <dbReference type="ARBA" id="ARBA00044755"/>
    </source>
</evidence>
<sequence>MSAPLSADLAQIGKSVVIKGELSGSEDLYVDGQVEGSIALKNNSLTVGPNGQVKASVESKVIVVQGKLEGNVLASDRVELRKSAVVTGDITTQRISIEEGAYLKGKVDIQGKAEKAAGK</sequence>
<dbReference type="OrthoDB" id="129332at2"/>
<evidence type="ECO:0000313" key="3">
    <source>
        <dbReference type="Proteomes" id="UP000238701"/>
    </source>
</evidence>
<comment type="similarity">
    <text evidence="1">Belongs to the bactofilin family.</text>
</comment>
<dbReference type="Pfam" id="PF04519">
    <property type="entry name" value="Bactofilin"/>
    <property type="match status" value="1"/>
</dbReference>
<organism evidence="2 3">
    <name type="scientific">Candidatus Sulfotelmatobacter kueseliae</name>
    <dbReference type="NCBI Taxonomy" id="2042962"/>
    <lineage>
        <taxon>Bacteria</taxon>
        <taxon>Pseudomonadati</taxon>
        <taxon>Acidobacteriota</taxon>
        <taxon>Terriglobia</taxon>
        <taxon>Terriglobales</taxon>
        <taxon>Candidatus Korobacteraceae</taxon>
        <taxon>Candidatus Sulfotelmatobacter</taxon>
    </lineage>
</organism>
<dbReference type="AlphaFoldDB" id="A0A2U3JZM1"/>
<protein>
    <recommendedName>
        <fullName evidence="4">Integral membrane protein CcmA involved in cell shape determination</fullName>
    </recommendedName>
</protein>
<gene>
    <name evidence="2" type="ORF">SBA1_110006</name>
</gene>